<feature type="non-terminal residue" evidence="1">
    <location>
        <position position="1"/>
    </location>
</feature>
<dbReference type="AlphaFoldDB" id="A0A699ZAQ1"/>
<proteinExistence type="predicted"/>
<organism evidence="1 2">
    <name type="scientific">Haematococcus lacustris</name>
    <name type="common">Green alga</name>
    <name type="synonym">Haematococcus pluvialis</name>
    <dbReference type="NCBI Taxonomy" id="44745"/>
    <lineage>
        <taxon>Eukaryota</taxon>
        <taxon>Viridiplantae</taxon>
        <taxon>Chlorophyta</taxon>
        <taxon>core chlorophytes</taxon>
        <taxon>Chlorophyceae</taxon>
        <taxon>CS clade</taxon>
        <taxon>Chlamydomonadales</taxon>
        <taxon>Haematococcaceae</taxon>
        <taxon>Haematococcus</taxon>
    </lineage>
</organism>
<dbReference type="Proteomes" id="UP000485058">
    <property type="component" value="Unassembled WGS sequence"/>
</dbReference>
<keyword evidence="1" id="KW-0223">Dioxygenase</keyword>
<keyword evidence="1" id="KW-0560">Oxidoreductase</keyword>
<keyword evidence="2" id="KW-1185">Reference proteome</keyword>
<protein>
    <submittedName>
        <fullName evidence="1">Fe2OG dioxygenase domain-containing protein</fullName>
    </submittedName>
</protein>
<feature type="non-terminal residue" evidence="1">
    <location>
        <position position="84"/>
    </location>
</feature>
<evidence type="ECO:0000313" key="1">
    <source>
        <dbReference type="EMBL" id="GFH19693.1"/>
    </source>
</evidence>
<comment type="caution">
    <text evidence="1">The sequence shown here is derived from an EMBL/GenBank/DDBJ whole genome shotgun (WGS) entry which is preliminary data.</text>
</comment>
<gene>
    <name evidence="1" type="ORF">HaLaN_16682</name>
</gene>
<reference evidence="1 2" key="1">
    <citation type="submission" date="2020-02" db="EMBL/GenBank/DDBJ databases">
        <title>Draft genome sequence of Haematococcus lacustris strain NIES-144.</title>
        <authorList>
            <person name="Morimoto D."/>
            <person name="Nakagawa S."/>
            <person name="Yoshida T."/>
            <person name="Sawayama S."/>
        </authorList>
    </citation>
    <scope>NUCLEOTIDE SEQUENCE [LARGE SCALE GENOMIC DNA]</scope>
    <source>
        <strain evidence="1 2">NIES-144</strain>
    </source>
</reference>
<dbReference type="GO" id="GO:0051213">
    <property type="term" value="F:dioxygenase activity"/>
    <property type="evidence" value="ECO:0007669"/>
    <property type="project" value="UniProtKB-KW"/>
</dbReference>
<dbReference type="EMBL" id="BLLF01001504">
    <property type="protein sequence ID" value="GFH19693.1"/>
    <property type="molecule type" value="Genomic_DNA"/>
</dbReference>
<accession>A0A699ZAQ1</accession>
<evidence type="ECO:0000313" key="2">
    <source>
        <dbReference type="Proteomes" id="UP000485058"/>
    </source>
</evidence>
<sequence length="84" mass="8775">MPVYLDPAASPSSQLCVEVRLPPLRVKDCACPKLLAAGFSSLFALPGGTEDPDMAPCGVVPLAEGVGERPTAVLLDELSCCMWT</sequence>
<name>A0A699ZAQ1_HAELA</name>